<evidence type="ECO:0000313" key="1">
    <source>
        <dbReference type="EMBL" id="QDU89404.1"/>
    </source>
</evidence>
<dbReference type="KEGG" id="pnd:Pla175_27940"/>
<protein>
    <submittedName>
        <fullName evidence="1">Uncharacterized protein</fullName>
    </submittedName>
</protein>
<proteinExistence type="predicted"/>
<organism evidence="1 2">
    <name type="scientific">Pirellulimonas nuda</name>
    <dbReference type="NCBI Taxonomy" id="2528009"/>
    <lineage>
        <taxon>Bacteria</taxon>
        <taxon>Pseudomonadati</taxon>
        <taxon>Planctomycetota</taxon>
        <taxon>Planctomycetia</taxon>
        <taxon>Pirellulales</taxon>
        <taxon>Lacipirellulaceae</taxon>
        <taxon>Pirellulimonas</taxon>
    </lineage>
</organism>
<dbReference type="Proteomes" id="UP000317429">
    <property type="component" value="Chromosome"/>
</dbReference>
<sequence>MDLWKTQLQWAAALFERCDGEQPIAMQLTWRPLGSPLAAAPQQADARLSRAPLHFLKRFGAGWSPSVSPPAAWPPGLDKPGLLLVDLFAQEQGAAGKVALVTTMEASLKAAQALSNAPGDLLLWLGYTRVPQAKPEAWFAVLWSLAWRRTPGPGPAADRWFYPQGEQGDCFNLLPGQSPEDVRFLSAAVTEDALWRSYLDDIAQASLRAIEVLLQ</sequence>
<reference evidence="1 2" key="1">
    <citation type="submission" date="2019-02" db="EMBL/GenBank/DDBJ databases">
        <title>Deep-cultivation of Planctomycetes and their phenomic and genomic characterization uncovers novel biology.</title>
        <authorList>
            <person name="Wiegand S."/>
            <person name="Jogler M."/>
            <person name="Boedeker C."/>
            <person name="Pinto D."/>
            <person name="Vollmers J."/>
            <person name="Rivas-Marin E."/>
            <person name="Kohn T."/>
            <person name="Peeters S.H."/>
            <person name="Heuer A."/>
            <person name="Rast P."/>
            <person name="Oberbeckmann S."/>
            <person name="Bunk B."/>
            <person name="Jeske O."/>
            <person name="Meyerdierks A."/>
            <person name="Storesund J.E."/>
            <person name="Kallscheuer N."/>
            <person name="Luecker S."/>
            <person name="Lage O.M."/>
            <person name="Pohl T."/>
            <person name="Merkel B.J."/>
            <person name="Hornburger P."/>
            <person name="Mueller R.-W."/>
            <person name="Bruemmer F."/>
            <person name="Labrenz M."/>
            <person name="Spormann A.M."/>
            <person name="Op den Camp H."/>
            <person name="Overmann J."/>
            <person name="Amann R."/>
            <person name="Jetten M.S.M."/>
            <person name="Mascher T."/>
            <person name="Medema M.H."/>
            <person name="Devos D.P."/>
            <person name="Kaster A.-K."/>
            <person name="Ovreas L."/>
            <person name="Rohde M."/>
            <person name="Galperin M.Y."/>
            <person name="Jogler C."/>
        </authorList>
    </citation>
    <scope>NUCLEOTIDE SEQUENCE [LARGE SCALE GENOMIC DNA]</scope>
    <source>
        <strain evidence="1 2">Pla175</strain>
    </source>
</reference>
<evidence type="ECO:0000313" key="2">
    <source>
        <dbReference type="Proteomes" id="UP000317429"/>
    </source>
</evidence>
<dbReference type="EMBL" id="CP036291">
    <property type="protein sequence ID" value="QDU89404.1"/>
    <property type="molecule type" value="Genomic_DNA"/>
</dbReference>
<keyword evidence="2" id="KW-1185">Reference proteome</keyword>
<accession>A0A518DD41</accession>
<gene>
    <name evidence="1" type="ORF">Pla175_27940</name>
</gene>
<dbReference type="RefSeq" id="WP_145285859.1">
    <property type="nucleotide sequence ID" value="NZ_CP036291.1"/>
</dbReference>
<name>A0A518DD41_9BACT</name>
<dbReference type="AlphaFoldDB" id="A0A518DD41"/>